<dbReference type="OrthoDB" id="164156at2"/>
<comment type="caution">
    <text evidence="3">The sequence shown here is derived from an EMBL/GenBank/DDBJ whole genome shotgun (WGS) entry which is preliminary data.</text>
</comment>
<gene>
    <name evidence="3" type="ORF">KDA_34340</name>
</gene>
<protein>
    <submittedName>
        <fullName evidence="3">Uncharacterized protein</fullName>
    </submittedName>
</protein>
<keyword evidence="2" id="KW-1133">Transmembrane helix</keyword>
<evidence type="ECO:0000313" key="3">
    <source>
        <dbReference type="EMBL" id="GCE27950.1"/>
    </source>
</evidence>
<keyword evidence="4" id="KW-1185">Reference proteome</keyword>
<dbReference type="RefSeq" id="WP_126628222.1">
    <property type="nucleotide sequence ID" value="NZ_BIFT01000001.1"/>
</dbReference>
<dbReference type="AlphaFoldDB" id="A0A402B9F3"/>
<keyword evidence="2" id="KW-0812">Transmembrane</keyword>
<organism evidence="3 4">
    <name type="scientific">Dictyobacter alpinus</name>
    <dbReference type="NCBI Taxonomy" id="2014873"/>
    <lineage>
        <taxon>Bacteria</taxon>
        <taxon>Bacillati</taxon>
        <taxon>Chloroflexota</taxon>
        <taxon>Ktedonobacteria</taxon>
        <taxon>Ktedonobacterales</taxon>
        <taxon>Dictyobacteraceae</taxon>
        <taxon>Dictyobacter</taxon>
    </lineage>
</organism>
<proteinExistence type="predicted"/>
<dbReference type="Proteomes" id="UP000287171">
    <property type="component" value="Unassembled WGS sequence"/>
</dbReference>
<reference evidence="4" key="1">
    <citation type="submission" date="2018-12" db="EMBL/GenBank/DDBJ databases">
        <title>Tengunoibacter tsumagoiensis gen. nov., sp. nov., Dictyobacter kobayashii sp. nov., D. alpinus sp. nov., and D. joshuensis sp. nov. and description of Dictyobacteraceae fam. nov. within the order Ktedonobacterales isolated from Tengu-no-mugimeshi.</title>
        <authorList>
            <person name="Wang C.M."/>
            <person name="Zheng Y."/>
            <person name="Sakai Y."/>
            <person name="Toyoda A."/>
            <person name="Minakuchi Y."/>
            <person name="Abe K."/>
            <person name="Yokota A."/>
            <person name="Yabe S."/>
        </authorList>
    </citation>
    <scope>NUCLEOTIDE SEQUENCE [LARGE SCALE GENOMIC DNA]</scope>
    <source>
        <strain evidence="4">Uno16</strain>
    </source>
</reference>
<evidence type="ECO:0000313" key="4">
    <source>
        <dbReference type="Proteomes" id="UP000287171"/>
    </source>
</evidence>
<evidence type="ECO:0000256" key="2">
    <source>
        <dbReference type="SAM" id="Phobius"/>
    </source>
</evidence>
<name>A0A402B9F3_9CHLR</name>
<dbReference type="EMBL" id="BIFT01000001">
    <property type="protein sequence ID" value="GCE27950.1"/>
    <property type="molecule type" value="Genomic_DNA"/>
</dbReference>
<feature type="transmembrane region" description="Helical" evidence="2">
    <location>
        <begin position="99"/>
        <end position="117"/>
    </location>
</feature>
<keyword evidence="2" id="KW-0472">Membrane</keyword>
<evidence type="ECO:0000256" key="1">
    <source>
        <dbReference type="SAM" id="MobiDB-lite"/>
    </source>
</evidence>
<accession>A0A402B9F3</accession>
<feature type="transmembrane region" description="Helical" evidence="2">
    <location>
        <begin position="58"/>
        <end position="79"/>
    </location>
</feature>
<sequence length="135" mass="15016">MDEKTLGSMAEPTQKTPSEKAPIQPAAASTERADSEQRQAYGTAKTENLRDSGLWRTLLPAVVILSCGALLVIPLIILIPLLYNSIQAFNTHRIEGQLIWLWVTMIVIEVGLFILIARGIMRIFLTQAGNYQHSR</sequence>
<feature type="region of interest" description="Disordered" evidence="1">
    <location>
        <begin position="1"/>
        <end position="46"/>
    </location>
</feature>